<dbReference type="InterPro" id="IPR007809">
    <property type="entry name" value="FlgN-like"/>
</dbReference>
<gene>
    <name evidence="3" type="ORF">SAMN05421687_103142</name>
</gene>
<reference evidence="4" key="1">
    <citation type="submission" date="2017-01" db="EMBL/GenBank/DDBJ databases">
        <authorList>
            <person name="Varghese N."/>
            <person name="Submissions S."/>
        </authorList>
    </citation>
    <scope>NUCLEOTIDE SEQUENCE [LARGE SCALE GENOMIC DNA]</scope>
    <source>
        <strain evidence="4">DSM 23127</strain>
    </source>
</reference>
<dbReference type="AlphaFoldDB" id="A0A1N7J0Z9"/>
<feature type="region of interest" description="Disordered" evidence="2">
    <location>
        <begin position="141"/>
        <end position="160"/>
    </location>
</feature>
<accession>A0A1N7J0Z9</accession>
<evidence type="ECO:0000256" key="1">
    <source>
        <dbReference type="ARBA" id="ARBA00022795"/>
    </source>
</evidence>
<organism evidence="3 4">
    <name type="scientific">Salimicrobium flavidum</name>
    <dbReference type="NCBI Taxonomy" id="570947"/>
    <lineage>
        <taxon>Bacteria</taxon>
        <taxon>Bacillati</taxon>
        <taxon>Bacillota</taxon>
        <taxon>Bacilli</taxon>
        <taxon>Bacillales</taxon>
        <taxon>Bacillaceae</taxon>
        <taxon>Salimicrobium</taxon>
    </lineage>
</organism>
<name>A0A1N7J0Z9_9BACI</name>
<dbReference type="STRING" id="570947.SAMN05421687_103142"/>
<keyword evidence="1" id="KW-1005">Bacterial flagellum biogenesis</keyword>
<evidence type="ECO:0000313" key="4">
    <source>
        <dbReference type="Proteomes" id="UP000187608"/>
    </source>
</evidence>
<dbReference type="Pfam" id="PF05130">
    <property type="entry name" value="FlgN"/>
    <property type="match status" value="1"/>
</dbReference>
<dbReference type="InterPro" id="IPR036679">
    <property type="entry name" value="FlgN-like_sf"/>
</dbReference>
<dbReference type="GO" id="GO:0044780">
    <property type="term" value="P:bacterial-type flagellum assembly"/>
    <property type="evidence" value="ECO:0007669"/>
    <property type="project" value="InterPro"/>
</dbReference>
<sequence>MIESIISDMKRLVKLHKSLLHASKEKTEALKNNDTAKLQQLGQEERRHIQAVEKVERVRQANVTAWYEEQGITNPDPTVSDMLERLEGESYDALNAEYEAMILVLADLKNQERLNAELTQQSLQFINLSLDLLQPSLSNMNYGGEEDSDKPKRSVFDSRA</sequence>
<evidence type="ECO:0000313" key="3">
    <source>
        <dbReference type="EMBL" id="SIS42969.1"/>
    </source>
</evidence>
<dbReference type="Proteomes" id="UP000187608">
    <property type="component" value="Unassembled WGS sequence"/>
</dbReference>
<dbReference type="EMBL" id="FTOC01000003">
    <property type="protein sequence ID" value="SIS42969.1"/>
    <property type="molecule type" value="Genomic_DNA"/>
</dbReference>
<dbReference type="RefSeq" id="WP_076557668.1">
    <property type="nucleotide sequence ID" value="NZ_FTOC01000003.1"/>
</dbReference>
<dbReference type="OrthoDB" id="2381500at2"/>
<protein>
    <submittedName>
        <fullName evidence="3">FlgN protein</fullName>
    </submittedName>
</protein>
<evidence type="ECO:0000256" key="2">
    <source>
        <dbReference type="SAM" id="MobiDB-lite"/>
    </source>
</evidence>
<dbReference type="SUPFAM" id="SSF140566">
    <property type="entry name" value="FlgN-like"/>
    <property type="match status" value="1"/>
</dbReference>
<proteinExistence type="predicted"/>
<keyword evidence="4" id="KW-1185">Reference proteome</keyword>
<dbReference type="Gene3D" id="1.20.58.300">
    <property type="entry name" value="FlgN-like"/>
    <property type="match status" value="1"/>
</dbReference>
<feature type="compositionally biased region" description="Basic and acidic residues" evidence="2">
    <location>
        <begin position="149"/>
        <end position="160"/>
    </location>
</feature>